<evidence type="ECO:0000313" key="3">
    <source>
        <dbReference type="EnsemblPlants" id="Kaladp0102s0047.1.v1.1"/>
    </source>
</evidence>
<dbReference type="InterPro" id="IPR002048">
    <property type="entry name" value="EF_hand_dom"/>
</dbReference>
<sequence length="209" mass="24193">MEELHKVARAYYENGSPEVRSLTQKFFESMDTNRDGTINRQEFMAFLNREGCTDARMNHYLFAEMDRDNNGIIDFNEFLTLYYIIKTKNGYCCQCWRCLKGLYFTCATCFDCPTARTFDLCTDCYMTHRGAQHPHANFVDSALLLRARRNVSSFHYPVQSTYAVQHLMQPTSSHAIHPQYQPGSKWDYIKMTALDTAIAVGVSNFCSIM</sequence>
<evidence type="ECO:0000256" key="1">
    <source>
        <dbReference type="ARBA" id="ARBA00022837"/>
    </source>
</evidence>
<dbReference type="EnsemblPlants" id="Kaladp0102s0047.1.v1.1">
    <property type="protein sequence ID" value="Kaladp0102s0047.1.v1.1"/>
    <property type="gene ID" value="Kaladp0102s0047.v1.1"/>
</dbReference>
<protein>
    <recommendedName>
        <fullName evidence="2">EF-hand domain-containing protein</fullName>
    </recommendedName>
</protein>
<accession>A0A7N1A557</accession>
<dbReference type="CDD" id="cd00051">
    <property type="entry name" value="EFh"/>
    <property type="match status" value="1"/>
</dbReference>
<dbReference type="AlphaFoldDB" id="A0A7N1A557"/>
<feature type="domain" description="EF-hand" evidence="2">
    <location>
        <begin position="61"/>
        <end position="88"/>
    </location>
</feature>
<name>A0A7N1A557_KALFE</name>
<dbReference type="InterPro" id="IPR011992">
    <property type="entry name" value="EF-hand-dom_pair"/>
</dbReference>
<dbReference type="InterPro" id="IPR018247">
    <property type="entry name" value="EF_Hand_1_Ca_BS"/>
</dbReference>
<dbReference type="PROSITE" id="PS50222">
    <property type="entry name" value="EF_HAND_2"/>
    <property type="match status" value="2"/>
</dbReference>
<proteinExistence type="predicted"/>
<organism evidence="3 4">
    <name type="scientific">Kalanchoe fedtschenkoi</name>
    <name type="common">Lavender scallops</name>
    <name type="synonym">South American air plant</name>
    <dbReference type="NCBI Taxonomy" id="63787"/>
    <lineage>
        <taxon>Eukaryota</taxon>
        <taxon>Viridiplantae</taxon>
        <taxon>Streptophyta</taxon>
        <taxon>Embryophyta</taxon>
        <taxon>Tracheophyta</taxon>
        <taxon>Spermatophyta</taxon>
        <taxon>Magnoliopsida</taxon>
        <taxon>eudicotyledons</taxon>
        <taxon>Gunneridae</taxon>
        <taxon>Pentapetalae</taxon>
        <taxon>Saxifragales</taxon>
        <taxon>Crassulaceae</taxon>
        <taxon>Kalanchoe</taxon>
    </lineage>
</organism>
<dbReference type="Gene3D" id="1.10.238.10">
    <property type="entry name" value="EF-hand"/>
    <property type="match status" value="1"/>
</dbReference>
<feature type="domain" description="EF-hand" evidence="2">
    <location>
        <begin position="18"/>
        <end position="53"/>
    </location>
</feature>
<reference evidence="3" key="1">
    <citation type="submission" date="2021-01" db="UniProtKB">
        <authorList>
            <consortium name="EnsemblPlants"/>
        </authorList>
    </citation>
    <scope>IDENTIFICATION</scope>
</reference>
<dbReference type="Gramene" id="Kaladp0102s0047.1.v1.1">
    <property type="protein sequence ID" value="Kaladp0102s0047.1.v1.1"/>
    <property type="gene ID" value="Kaladp0102s0047.v1.1"/>
</dbReference>
<dbReference type="Proteomes" id="UP000594263">
    <property type="component" value="Unplaced"/>
</dbReference>
<dbReference type="PROSITE" id="PS00018">
    <property type="entry name" value="EF_HAND_1"/>
    <property type="match status" value="2"/>
</dbReference>
<dbReference type="SUPFAM" id="SSF47473">
    <property type="entry name" value="EF-hand"/>
    <property type="match status" value="1"/>
</dbReference>
<dbReference type="OMA" id="CVECFDG"/>
<keyword evidence="4" id="KW-1185">Reference proteome</keyword>
<dbReference type="SMART" id="SM00054">
    <property type="entry name" value="EFh"/>
    <property type="match status" value="2"/>
</dbReference>
<evidence type="ECO:0000313" key="4">
    <source>
        <dbReference type="Proteomes" id="UP000594263"/>
    </source>
</evidence>
<keyword evidence="1" id="KW-0106">Calcium</keyword>
<dbReference type="Pfam" id="PF00036">
    <property type="entry name" value="EF-hand_1"/>
    <property type="match status" value="1"/>
</dbReference>
<dbReference type="GO" id="GO:0005509">
    <property type="term" value="F:calcium ion binding"/>
    <property type="evidence" value="ECO:0007669"/>
    <property type="project" value="InterPro"/>
</dbReference>
<evidence type="ECO:0000259" key="2">
    <source>
        <dbReference type="PROSITE" id="PS50222"/>
    </source>
</evidence>
<dbReference type="Pfam" id="PF13833">
    <property type="entry name" value="EF-hand_8"/>
    <property type="match status" value="1"/>
</dbReference>